<dbReference type="EMBL" id="JBHSTE010000004">
    <property type="protein sequence ID" value="MFC6333774.1"/>
    <property type="molecule type" value="Genomic_DNA"/>
</dbReference>
<dbReference type="Pfam" id="PF13439">
    <property type="entry name" value="Glyco_transf_4"/>
    <property type="match status" value="1"/>
</dbReference>
<dbReference type="InterPro" id="IPR001296">
    <property type="entry name" value="Glyco_trans_1"/>
</dbReference>
<evidence type="ECO:0000259" key="1">
    <source>
        <dbReference type="Pfam" id="PF00534"/>
    </source>
</evidence>
<dbReference type="PANTHER" id="PTHR45947:SF3">
    <property type="entry name" value="SULFOQUINOVOSYL TRANSFERASE SQD2"/>
    <property type="match status" value="1"/>
</dbReference>
<protein>
    <submittedName>
        <fullName evidence="3">Glycosyltransferase family 4 protein</fullName>
        <ecNumber evidence="3">2.4.-.-</ecNumber>
    </submittedName>
</protein>
<reference evidence="4" key="1">
    <citation type="journal article" date="2019" name="Int. J. Syst. Evol. Microbiol.">
        <title>The Global Catalogue of Microorganisms (GCM) 10K type strain sequencing project: providing services to taxonomists for standard genome sequencing and annotation.</title>
        <authorList>
            <consortium name="The Broad Institute Genomics Platform"/>
            <consortium name="The Broad Institute Genome Sequencing Center for Infectious Disease"/>
            <person name="Wu L."/>
            <person name="Ma J."/>
        </authorList>
    </citation>
    <scope>NUCLEOTIDE SEQUENCE [LARGE SCALE GENOMIC DNA]</scope>
    <source>
        <strain evidence="4">PCU 280</strain>
    </source>
</reference>
<proteinExistence type="predicted"/>
<sequence>MKVWIVTNAYLPEHGGLVSYTRNLAKEILKQGINVEIITSNLKNRDLAPVEIIEGIKVTRIDYSNIPIFLKPFTPFIFYRKTLKFFQKYSIEENDIVISRFYTFALAVAKSKNIKKHIFISPLIASKLQHIEAQKVKGLKKIYYYLLLPQIHYLDKLAIKSTPYLGVLSHSKKDEITEGFNITNTEVNVIPPGVDIERFNVATSDEKKALRLKYEYNESDKILLCVSRLSSEKNIEMLVDVMNKIITEDKDVKLAIVGEGEARNRIENIIAKYKLHNNVKLWGARNNIEEFYKMADVFALLSKYEGFGHVYIEALACGLPCIAVESNPPDTVTASAEIITNNLLGVLVNCNKEEEVINAVKYCFENAEVNKGYRRDYVEGNFTWMQHFKNIREVFTEESD</sequence>
<keyword evidence="3" id="KW-0328">Glycosyltransferase</keyword>
<dbReference type="EC" id="2.4.-.-" evidence="3"/>
<comment type="caution">
    <text evidence="3">The sequence shown here is derived from an EMBL/GenBank/DDBJ whole genome shotgun (WGS) entry which is preliminary data.</text>
</comment>
<gene>
    <name evidence="3" type="ORF">ACFP56_14190</name>
</gene>
<evidence type="ECO:0000313" key="3">
    <source>
        <dbReference type="EMBL" id="MFC6333774.1"/>
    </source>
</evidence>
<feature type="domain" description="Glycosyl transferase family 1" evidence="1">
    <location>
        <begin position="209"/>
        <end position="370"/>
    </location>
</feature>
<dbReference type="RefSeq" id="WP_379235590.1">
    <property type="nucleotide sequence ID" value="NZ_JBHSTE010000004.1"/>
</dbReference>
<dbReference type="SUPFAM" id="SSF53756">
    <property type="entry name" value="UDP-Glycosyltransferase/glycogen phosphorylase"/>
    <property type="match status" value="1"/>
</dbReference>
<keyword evidence="4" id="KW-1185">Reference proteome</keyword>
<dbReference type="Pfam" id="PF00534">
    <property type="entry name" value="Glycos_transf_1"/>
    <property type="match status" value="1"/>
</dbReference>
<evidence type="ECO:0000313" key="4">
    <source>
        <dbReference type="Proteomes" id="UP001596233"/>
    </source>
</evidence>
<evidence type="ECO:0000259" key="2">
    <source>
        <dbReference type="Pfam" id="PF13439"/>
    </source>
</evidence>
<dbReference type="GO" id="GO:0016757">
    <property type="term" value="F:glycosyltransferase activity"/>
    <property type="evidence" value="ECO:0007669"/>
    <property type="project" value="UniProtKB-KW"/>
</dbReference>
<dbReference type="Gene3D" id="3.40.50.2000">
    <property type="entry name" value="Glycogen Phosphorylase B"/>
    <property type="match status" value="2"/>
</dbReference>
<accession>A0ABW1V8J2</accession>
<feature type="domain" description="Glycosyltransferase subfamily 4-like N-terminal" evidence="2">
    <location>
        <begin position="15"/>
        <end position="198"/>
    </location>
</feature>
<dbReference type="InterPro" id="IPR028098">
    <property type="entry name" value="Glyco_trans_4-like_N"/>
</dbReference>
<dbReference type="InterPro" id="IPR050194">
    <property type="entry name" value="Glycosyltransferase_grp1"/>
</dbReference>
<dbReference type="CDD" id="cd03801">
    <property type="entry name" value="GT4_PimA-like"/>
    <property type="match status" value="1"/>
</dbReference>
<dbReference type="PANTHER" id="PTHR45947">
    <property type="entry name" value="SULFOQUINOVOSYL TRANSFERASE SQD2"/>
    <property type="match status" value="1"/>
</dbReference>
<keyword evidence="3" id="KW-0808">Transferase</keyword>
<name>A0ABW1V8J2_9BACL</name>
<dbReference type="Proteomes" id="UP001596233">
    <property type="component" value="Unassembled WGS sequence"/>
</dbReference>
<organism evidence="3 4">
    <name type="scientific">Paenibacillus septentrionalis</name>
    <dbReference type="NCBI Taxonomy" id="429342"/>
    <lineage>
        <taxon>Bacteria</taxon>
        <taxon>Bacillati</taxon>
        <taxon>Bacillota</taxon>
        <taxon>Bacilli</taxon>
        <taxon>Bacillales</taxon>
        <taxon>Paenibacillaceae</taxon>
        <taxon>Paenibacillus</taxon>
    </lineage>
</organism>